<name>A0A0B2UWD9_TOXCA</name>
<keyword evidence="2" id="KW-1185">Reference proteome</keyword>
<evidence type="ECO:0000313" key="1">
    <source>
        <dbReference type="EMBL" id="KHN75391.1"/>
    </source>
</evidence>
<gene>
    <name evidence="1" type="ORF">Tcan_00891</name>
</gene>
<comment type="caution">
    <text evidence="1">The sequence shown here is derived from an EMBL/GenBank/DDBJ whole genome shotgun (WGS) entry which is preliminary data.</text>
</comment>
<reference evidence="1 2" key="1">
    <citation type="submission" date="2014-11" db="EMBL/GenBank/DDBJ databases">
        <title>Genetic blueprint of the zoonotic pathogen Toxocara canis.</title>
        <authorList>
            <person name="Zhu X.-Q."/>
            <person name="Korhonen P.K."/>
            <person name="Cai H."/>
            <person name="Young N.D."/>
            <person name="Nejsum P."/>
            <person name="von Samson-Himmelstjerna G."/>
            <person name="Boag P.R."/>
            <person name="Tan P."/>
            <person name="Li Q."/>
            <person name="Min J."/>
            <person name="Yang Y."/>
            <person name="Wang X."/>
            <person name="Fang X."/>
            <person name="Hall R.S."/>
            <person name="Hofmann A."/>
            <person name="Sternberg P.W."/>
            <person name="Jex A.R."/>
            <person name="Gasser R.B."/>
        </authorList>
    </citation>
    <scope>NUCLEOTIDE SEQUENCE [LARGE SCALE GENOMIC DNA]</scope>
    <source>
        <strain evidence="1">PN_DK_2014</strain>
    </source>
</reference>
<protein>
    <submittedName>
        <fullName evidence="1">Uncharacterized protein</fullName>
    </submittedName>
</protein>
<dbReference type="Proteomes" id="UP000031036">
    <property type="component" value="Unassembled WGS sequence"/>
</dbReference>
<sequence>MIDCKTRRKRVCSVRPVCWKEIRMHYAHILSFSDVYTVDRSDTLKDEKDIRYPFIRQACPLSECVITNHAVKRGKRSAHWSYDSYEGSKKIRAQTVDCNAAIYLNENYV</sequence>
<evidence type="ECO:0000313" key="2">
    <source>
        <dbReference type="Proteomes" id="UP000031036"/>
    </source>
</evidence>
<accession>A0A0B2UWD9</accession>
<dbReference type="AlphaFoldDB" id="A0A0B2UWD9"/>
<dbReference type="EMBL" id="JPKZ01002718">
    <property type="protein sequence ID" value="KHN75391.1"/>
    <property type="molecule type" value="Genomic_DNA"/>
</dbReference>
<organism evidence="1 2">
    <name type="scientific">Toxocara canis</name>
    <name type="common">Canine roundworm</name>
    <dbReference type="NCBI Taxonomy" id="6265"/>
    <lineage>
        <taxon>Eukaryota</taxon>
        <taxon>Metazoa</taxon>
        <taxon>Ecdysozoa</taxon>
        <taxon>Nematoda</taxon>
        <taxon>Chromadorea</taxon>
        <taxon>Rhabditida</taxon>
        <taxon>Spirurina</taxon>
        <taxon>Ascaridomorpha</taxon>
        <taxon>Ascaridoidea</taxon>
        <taxon>Toxocaridae</taxon>
        <taxon>Toxocara</taxon>
    </lineage>
</organism>
<feature type="non-terminal residue" evidence="1">
    <location>
        <position position="109"/>
    </location>
</feature>
<proteinExistence type="predicted"/>